<proteinExistence type="predicted"/>
<dbReference type="STRING" id="56484.A0A1Y2FIB6"/>
<organism evidence="1 2">
    <name type="scientific">Protomyces lactucae-debilis</name>
    <dbReference type="NCBI Taxonomy" id="2754530"/>
    <lineage>
        <taxon>Eukaryota</taxon>
        <taxon>Fungi</taxon>
        <taxon>Dikarya</taxon>
        <taxon>Ascomycota</taxon>
        <taxon>Taphrinomycotina</taxon>
        <taxon>Taphrinomycetes</taxon>
        <taxon>Taphrinales</taxon>
        <taxon>Protomycetaceae</taxon>
        <taxon>Protomyces</taxon>
    </lineage>
</organism>
<dbReference type="OMA" id="MAVCEDP"/>
<dbReference type="GO" id="GO:0000287">
    <property type="term" value="F:magnesium ion binding"/>
    <property type="evidence" value="ECO:0007669"/>
    <property type="project" value="TreeGrafter"/>
</dbReference>
<dbReference type="NCBIfam" id="TIGR01484">
    <property type="entry name" value="HAD-SF-IIB"/>
    <property type="match status" value="1"/>
</dbReference>
<dbReference type="SUPFAM" id="SSF56784">
    <property type="entry name" value="HAD-like"/>
    <property type="match status" value="1"/>
</dbReference>
<dbReference type="Gene3D" id="3.30.1240.10">
    <property type="match status" value="1"/>
</dbReference>
<dbReference type="InterPro" id="IPR023214">
    <property type="entry name" value="HAD_sf"/>
</dbReference>
<keyword evidence="2" id="KW-1185">Reference proteome</keyword>
<name>A0A1Y2FIB6_PROLT</name>
<dbReference type="PANTHER" id="PTHR10000">
    <property type="entry name" value="PHOSPHOSERINE PHOSPHATASE"/>
    <property type="match status" value="1"/>
</dbReference>
<dbReference type="Gene3D" id="3.40.50.1000">
    <property type="entry name" value="HAD superfamily/HAD-like"/>
    <property type="match status" value="1"/>
</dbReference>
<accession>A0A1Y2FIB6</accession>
<protein>
    <submittedName>
        <fullName evidence="1">HAD-like domain-containing protein</fullName>
    </submittedName>
</protein>
<dbReference type="PANTHER" id="PTHR10000:SF8">
    <property type="entry name" value="HAD SUPERFAMILY HYDROLASE-LIKE, TYPE 3"/>
    <property type="match status" value="1"/>
</dbReference>
<dbReference type="AlphaFoldDB" id="A0A1Y2FIB6"/>
<dbReference type="Pfam" id="PF08282">
    <property type="entry name" value="Hydrolase_3"/>
    <property type="match status" value="1"/>
</dbReference>
<evidence type="ECO:0000313" key="2">
    <source>
        <dbReference type="Proteomes" id="UP000193685"/>
    </source>
</evidence>
<dbReference type="InterPro" id="IPR006379">
    <property type="entry name" value="HAD-SF_hydro_IIB"/>
</dbReference>
<dbReference type="OrthoDB" id="27226at2759"/>
<dbReference type="InterPro" id="IPR036412">
    <property type="entry name" value="HAD-like_sf"/>
</dbReference>
<reference evidence="1 2" key="1">
    <citation type="submission" date="2016-07" db="EMBL/GenBank/DDBJ databases">
        <title>Pervasive Adenine N6-methylation of Active Genes in Fungi.</title>
        <authorList>
            <consortium name="DOE Joint Genome Institute"/>
            <person name="Mondo S.J."/>
            <person name="Dannebaum R.O."/>
            <person name="Kuo R.C."/>
            <person name="Labutti K."/>
            <person name="Haridas S."/>
            <person name="Kuo A."/>
            <person name="Salamov A."/>
            <person name="Ahrendt S.R."/>
            <person name="Lipzen A."/>
            <person name="Sullivan W."/>
            <person name="Andreopoulos W.B."/>
            <person name="Clum A."/>
            <person name="Lindquist E."/>
            <person name="Daum C."/>
            <person name="Ramamoorthy G.K."/>
            <person name="Gryganskyi A."/>
            <person name="Culley D."/>
            <person name="Magnuson J.K."/>
            <person name="James T.Y."/>
            <person name="O'Malley M.A."/>
            <person name="Stajich J.E."/>
            <person name="Spatafora J.W."/>
            <person name="Visel A."/>
            <person name="Grigoriev I.V."/>
        </authorList>
    </citation>
    <scope>NUCLEOTIDE SEQUENCE [LARGE SCALE GENOMIC DNA]</scope>
    <source>
        <strain evidence="1 2">12-1054</strain>
    </source>
</reference>
<sequence length="297" mass="32710">MGSQALPAEADVHMIISDVDGTLLDSDHRLHPRTFHALQWLRKNRPSLPIVIATGKQRTSVIEIREPLNLDVFRASHLNGCVVYNPGGVVASEVGLDKDTLIQLYRQFSAAGISTFFYDREKVYEVQGTDGPIWGDKLRGYGESVVSVDESFVQQIQDGSVTIIKAAICQKAGPELEQSRGWLTQQYAHNAFTMVQALPFCIELIPTTGSKGIALAKILDLHEPKIQAKNVLSFGDGQNDVSMFEIAGYAVAMANAMPAAVEASTHRTLSNDEGGVGVFLEQLYGFTYEEKPYDYWL</sequence>
<dbReference type="GO" id="GO:0005829">
    <property type="term" value="C:cytosol"/>
    <property type="evidence" value="ECO:0007669"/>
    <property type="project" value="TreeGrafter"/>
</dbReference>
<gene>
    <name evidence="1" type="ORF">BCR37DRAFT_378655</name>
</gene>
<dbReference type="EMBL" id="MCFI01000007">
    <property type="protein sequence ID" value="ORY83691.1"/>
    <property type="molecule type" value="Genomic_DNA"/>
</dbReference>
<dbReference type="Proteomes" id="UP000193685">
    <property type="component" value="Unassembled WGS sequence"/>
</dbReference>
<evidence type="ECO:0000313" key="1">
    <source>
        <dbReference type="EMBL" id="ORY83691.1"/>
    </source>
</evidence>
<dbReference type="GeneID" id="63785690"/>
<dbReference type="RefSeq" id="XP_040725986.1">
    <property type="nucleotide sequence ID" value="XM_040869091.1"/>
</dbReference>
<dbReference type="GO" id="GO:0016791">
    <property type="term" value="F:phosphatase activity"/>
    <property type="evidence" value="ECO:0007669"/>
    <property type="project" value="TreeGrafter"/>
</dbReference>
<comment type="caution">
    <text evidence="1">The sequence shown here is derived from an EMBL/GenBank/DDBJ whole genome shotgun (WGS) entry which is preliminary data.</text>
</comment>